<evidence type="ECO:0000256" key="7">
    <source>
        <dbReference type="SAM" id="Coils"/>
    </source>
</evidence>
<feature type="region of interest" description="Disordered" evidence="8">
    <location>
        <begin position="264"/>
        <end position="291"/>
    </location>
</feature>
<dbReference type="AlphaFoldDB" id="A0A975Q1W8"/>
<comment type="cofactor">
    <cofactor evidence="1">
        <name>Zn(2+)</name>
        <dbReference type="ChEBI" id="CHEBI:29105"/>
    </cofactor>
</comment>
<proteinExistence type="predicted"/>
<dbReference type="KEGG" id="spph:KFK14_02590"/>
<reference evidence="11" key="1">
    <citation type="submission" date="2021-04" db="EMBL/GenBank/DDBJ databases">
        <title>Isolation of p-tert-butylphenol degrading bacteria Sphingobium phenoxybenzoativorans Tas13 from active sludge.</title>
        <authorList>
            <person name="Li Y."/>
        </authorList>
    </citation>
    <scope>NUCLEOTIDE SEQUENCE</scope>
    <source>
        <strain evidence="11">Tas13</strain>
    </source>
</reference>
<dbReference type="PANTHER" id="PTHR21666">
    <property type="entry name" value="PEPTIDASE-RELATED"/>
    <property type="match status" value="1"/>
</dbReference>
<keyword evidence="2" id="KW-0645">Protease</keyword>
<gene>
    <name evidence="11" type="ORF">KFK14_02590</name>
</gene>
<dbReference type="GO" id="GO:0046872">
    <property type="term" value="F:metal ion binding"/>
    <property type="evidence" value="ECO:0007669"/>
    <property type="project" value="UniProtKB-KW"/>
</dbReference>
<evidence type="ECO:0000256" key="3">
    <source>
        <dbReference type="ARBA" id="ARBA00022723"/>
    </source>
</evidence>
<dbReference type="InterPro" id="IPR011055">
    <property type="entry name" value="Dup_hybrid_motif"/>
</dbReference>
<dbReference type="GO" id="GO:0004222">
    <property type="term" value="F:metalloendopeptidase activity"/>
    <property type="evidence" value="ECO:0007669"/>
    <property type="project" value="TreeGrafter"/>
</dbReference>
<keyword evidence="6" id="KW-0482">Metalloprotease</keyword>
<keyword evidence="5" id="KW-0862">Zinc</keyword>
<keyword evidence="3" id="KW-0479">Metal-binding</keyword>
<dbReference type="Gene3D" id="2.70.70.10">
    <property type="entry name" value="Glucose Permease (Domain IIA)"/>
    <property type="match status" value="1"/>
</dbReference>
<feature type="domain" description="M23ase beta-sheet core" evidence="10">
    <location>
        <begin position="318"/>
        <end position="405"/>
    </location>
</feature>
<dbReference type="RefSeq" id="WP_212609765.1">
    <property type="nucleotide sequence ID" value="NZ_CP073910.1"/>
</dbReference>
<evidence type="ECO:0000256" key="9">
    <source>
        <dbReference type="SAM" id="SignalP"/>
    </source>
</evidence>
<evidence type="ECO:0000313" key="12">
    <source>
        <dbReference type="Proteomes" id="UP000681425"/>
    </source>
</evidence>
<dbReference type="PANTHER" id="PTHR21666:SF288">
    <property type="entry name" value="CELL DIVISION PROTEIN YTFB"/>
    <property type="match status" value="1"/>
</dbReference>
<organism evidence="11 12">
    <name type="scientific">Sphingobium phenoxybenzoativorans</name>
    <dbReference type="NCBI Taxonomy" id="1592790"/>
    <lineage>
        <taxon>Bacteria</taxon>
        <taxon>Pseudomonadati</taxon>
        <taxon>Pseudomonadota</taxon>
        <taxon>Alphaproteobacteria</taxon>
        <taxon>Sphingomonadales</taxon>
        <taxon>Sphingomonadaceae</taxon>
        <taxon>Sphingobium</taxon>
    </lineage>
</organism>
<dbReference type="CDD" id="cd12797">
    <property type="entry name" value="M23_peptidase"/>
    <property type="match status" value="1"/>
</dbReference>
<feature type="chain" id="PRO_5036879669" evidence="9">
    <location>
        <begin position="25"/>
        <end position="413"/>
    </location>
</feature>
<protein>
    <submittedName>
        <fullName evidence="11">Peptidoglycan DD-metalloendopeptidase family protein</fullName>
    </submittedName>
</protein>
<dbReference type="Proteomes" id="UP000681425">
    <property type="component" value="Chromosome"/>
</dbReference>
<dbReference type="EMBL" id="CP073910">
    <property type="protein sequence ID" value="QUT06385.1"/>
    <property type="molecule type" value="Genomic_DNA"/>
</dbReference>
<keyword evidence="4" id="KW-0378">Hydrolase</keyword>
<dbReference type="InterPro" id="IPR050570">
    <property type="entry name" value="Cell_wall_metabolism_enzyme"/>
</dbReference>
<feature type="compositionally biased region" description="Low complexity" evidence="8">
    <location>
        <begin position="275"/>
        <end position="291"/>
    </location>
</feature>
<evidence type="ECO:0000256" key="4">
    <source>
        <dbReference type="ARBA" id="ARBA00022801"/>
    </source>
</evidence>
<evidence type="ECO:0000256" key="2">
    <source>
        <dbReference type="ARBA" id="ARBA00022670"/>
    </source>
</evidence>
<dbReference type="SUPFAM" id="SSF51261">
    <property type="entry name" value="Duplicated hybrid motif"/>
    <property type="match status" value="1"/>
</dbReference>
<feature type="signal peptide" evidence="9">
    <location>
        <begin position="1"/>
        <end position="24"/>
    </location>
</feature>
<feature type="coiled-coil region" evidence="7">
    <location>
        <begin position="42"/>
        <end position="104"/>
    </location>
</feature>
<sequence>MRRGIIIASLIASALGGGAVAVFAQANAPQDVALPGVAPTSLAQERQALLAARKQAAEAKDRSARLQVQAQRATQDAEKARRWAAALAARIQESEADIQAAQARIAIVARLQRAQNARLAEKQQPIVRLTAALQILARRPTALALVQPGSISDAVHMRAVLGTVMPVIQERTAGLRTELARSRQLRAAAEQAAASLRDSRAQLASRQQELRRMETAKRLASRDYQANAGLEADRAVALGEQARDIVDLMNQLAVASDIRSELANLPGPVPRPSQPGAAGAPAPERATANAGLPPYRLPVIGALVTGMGELSDSGVRARGLTIATQPGAQVVAPTAGRIAFAGHYRGYGQIVIIDHGQGWTTLITGLNHLSVDVGTGVGQGDPIGTAGAPRPTVTIELRRNGRPVDIVPLVGLG</sequence>
<dbReference type="GO" id="GO:0006508">
    <property type="term" value="P:proteolysis"/>
    <property type="evidence" value="ECO:0007669"/>
    <property type="project" value="UniProtKB-KW"/>
</dbReference>
<name>A0A975Q1W8_9SPHN</name>
<accession>A0A975Q1W8</accession>
<evidence type="ECO:0000256" key="8">
    <source>
        <dbReference type="SAM" id="MobiDB-lite"/>
    </source>
</evidence>
<dbReference type="Pfam" id="PF01551">
    <property type="entry name" value="Peptidase_M23"/>
    <property type="match status" value="1"/>
</dbReference>
<evidence type="ECO:0000313" key="11">
    <source>
        <dbReference type="EMBL" id="QUT06385.1"/>
    </source>
</evidence>
<keyword evidence="12" id="KW-1185">Reference proteome</keyword>
<dbReference type="InterPro" id="IPR016047">
    <property type="entry name" value="M23ase_b-sheet_dom"/>
</dbReference>
<evidence type="ECO:0000256" key="6">
    <source>
        <dbReference type="ARBA" id="ARBA00023049"/>
    </source>
</evidence>
<evidence type="ECO:0000256" key="5">
    <source>
        <dbReference type="ARBA" id="ARBA00022833"/>
    </source>
</evidence>
<keyword evidence="9" id="KW-0732">Signal</keyword>
<keyword evidence="7" id="KW-0175">Coiled coil</keyword>
<evidence type="ECO:0000259" key="10">
    <source>
        <dbReference type="Pfam" id="PF01551"/>
    </source>
</evidence>
<evidence type="ECO:0000256" key="1">
    <source>
        <dbReference type="ARBA" id="ARBA00001947"/>
    </source>
</evidence>